<dbReference type="InterPro" id="IPR029063">
    <property type="entry name" value="SAM-dependent_MTases_sf"/>
</dbReference>
<dbReference type="GO" id="GO:0005739">
    <property type="term" value="C:mitochondrion"/>
    <property type="evidence" value="ECO:0007669"/>
    <property type="project" value="TreeGrafter"/>
</dbReference>
<dbReference type="Gene3D" id="3.40.50.150">
    <property type="entry name" value="Vaccinia Virus protein VP39"/>
    <property type="match status" value="1"/>
</dbReference>
<comment type="caution">
    <text evidence="3">The sequence shown here is derived from an EMBL/GenBank/DDBJ whole genome shotgun (WGS) entry which is preliminary data.</text>
</comment>
<keyword evidence="4" id="KW-1185">Reference proteome</keyword>
<organism evidence="3 4">
    <name type="scientific">Tilletia horrida</name>
    <dbReference type="NCBI Taxonomy" id="155126"/>
    <lineage>
        <taxon>Eukaryota</taxon>
        <taxon>Fungi</taxon>
        <taxon>Dikarya</taxon>
        <taxon>Basidiomycota</taxon>
        <taxon>Ustilaginomycotina</taxon>
        <taxon>Exobasidiomycetes</taxon>
        <taxon>Tilletiales</taxon>
        <taxon>Tilletiaceae</taxon>
        <taxon>Tilletia</taxon>
    </lineage>
</organism>
<dbReference type="CDD" id="cd02440">
    <property type="entry name" value="AdoMet_MTases"/>
    <property type="match status" value="1"/>
</dbReference>
<sequence>MRSALLRRWQQLVTQARPPHERAGVAQEVRWAFDHCCSPSSSSSSSSSPDSTTRSQRDDLRRACLRLARGEPLGYALGSTPFASLPHPLAIHPPVLIPRPETEEWAARLATALLSTHTHDTDIRILDIGTGSGCIAILLAHSLLQHGQPSSSIHVHATDISPVALKLAQHNAYDRLHLSPAHIHFHHADLFDDTAMQTVFHAAFGNPSFIDEDGSKRRRRRRRRRIHLLVSNPPYITPADYATSLPPSVALFEDARALVGIHPRSALSLSLSSSSSSSSSSKNDTDETAGLTFYRRIAHLCAQHRSTLFPPSPSVSPRLPHIVLEVGHGQAHAVSRIMADALDSFQSQDHVHTEIVPDAWGIDRVVQVTITVTSTPTPSHPTAGEGS</sequence>
<dbReference type="PANTHER" id="PTHR18895:SF74">
    <property type="entry name" value="MTRF1L RELEASE FACTOR GLUTAMINE METHYLTRANSFERASE"/>
    <property type="match status" value="1"/>
</dbReference>
<name>A0AAN6G9M1_9BASI</name>
<feature type="compositionally biased region" description="Low complexity" evidence="1">
    <location>
        <begin position="39"/>
        <end position="54"/>
    </location>
</feature>
<dbReference type="InterPro" id="IPR025714">
    <property type="entry name" value="Methyltranfer_dom"/>
</dbReference>
<dbReference type="SUPFAM" id="SSF53335">
    <property type="entry name" value="S-adenosyl-L-methionine-dependent methyltransferases"/>
    <property type="match status" value="1"/>
</dbReference>
<dbReference type="EMBL" id="JAPDMQ010000269">
    <property type="protein sequence ID" value="KAK0528582.1"/>
    <property type="molecule type" value="Genomic_DNA"/>
</dbReference>
<accession>A0AAN6G9M1</accession>
<proteinExistence type="predicted"/>
<dbReference type="GO" id="GO:0008168">
    <property type="term" value="F:methyltransferase activity"/>
    <property type="evidence" value="ECO:0007669"/>
    <property type="project" value="InterPro"/>
</dbReference>
<evidence type="ECO:0000313" key="4">
    <source>
        <dbReference type="Proteomes" id="UP001176521"/>
    </source>
</evidence>
<feature type="domain" description="Methyltransferase" evidence="2">
    <location>
        <begin position="120"/>
        <end position="192"/>
    </location>
</feature>
<dbReference type="Proteomes" id="UP001176521">
    <property type="component" value="Unassembled WGS sequence"/>
</dbReference>
<protein>
    <recommendedName>
        <fullName evidence="2">Methyltransferase domain-containing protein</fullName>
    </recommendedName>
</protein>
<dbReference type="PANTHER" id="PTHR18895">
    <property type="entry name" value="HEMK METHYLTRANSFERASE"/>
    <property type="match status" value="1"/>
</dbReference>
<gene>
    <name evidence="3" type="ORF">OC842_004505</name>
</gene>
<feature type="region of interest" description="Disordered" evidence="1">
    <location>
        <begin position="39"/>
        <end position="58"/>
    </location>
</feature>
<reference evidence="3" key="1">
    <citation type="journal article" date="2023" name="PhytoFront">
        <title>Draft Genome Resources of Seven Strains of Tilletia horrida, Causal Agent of Kernel Smut of Rice.</title>
        <authorList>
            <person name="Khanal S."/>
            <person name="Antony Babu S."/>
            <person name="Zhou X.G."/>
        </authorList>
    </citation>
    <scope>NUCLEOTIDE SEQUENCE</scope>
    <source>
        <strain evidence="3">TX3</strain>
    </source>
</reference>
<dbReference type="AlphaFoldDB" id="A0AAN6G9M1"/>
<dbReference type="InterPro" id="IPR050320">
    <property type="entry name" value="N5-glutamine_MTase"/>
</dbReference>
<evidence type="ECO:0000256" key="1">
    <source>
        <dbReference type="SAM" id="MobiDB-lite"/>
    </source>
</evidence>
<evidence type="ECO:0000313" key="3">
    <source>
        <dbReference type="EMBL" id="KAK0528582.1"/>
    </source>
</evidence>
<dbReference type="Pfam" id="PF13847">
    <property type="entry name" value="Methyltransf_31"/>
    <property type="match status" value="1"/>
</dbReference>
<evidence type="ECO:0000259" key="2">
    <source>
        <dbReference type="Pfam" id="PF13847"/>
    </source>
</evidence>